<evidence type="ECO:0000313" key="3">
    <source>
        <dbReference type="EMBL" id="ADY59424.1"/>
    </source>
</evidence>
<evidence type="ECO:0000256" key="2">
    <source>
        <dbReference type="SAM" id="Phobius"/>
    </source>
</evidence>
<keyword evidence="2" id="KW-0472">Membrane</keyword>
<keyword evidence="2" id="KW-0812">Transmembrane</keyword>
<accession>F0SG82</accession>
<sequence>MNSHIDDYSKHFDPDYELPDPPPAEELSPATRMLFGWTVQIAGAGMLIFGAMNLILATANGTIAPPYGGVLTEGLPTLALAIAGLGWLVAGFGIRRASLTTAAIGGLIGLIAGFFCTPMAW</sequence>
<feature type="compositionally biased region" description="Basic and acidic residues" evidence="1">
    <location>
        <begin position="1"/>
        <end position="14"/>
    </location>
</feature>
<keyword evidence="4" id="KW-1185">Reference proteome</keyword>
<organism evidence="3 4">
    <name type="scientific">Rubinisphaera brasiliensis (strain ATCC 49424 / DSM 5305 / JCM 21570 / IAM 15109 / NBRC 103401 / IFAM 1448)</name>
    <name type="common">Planctomyces brasiliensis</name>
    <dbReference type="NCBI Taxonomy" id="756272"/>
    <lineage>
        <taxon>Bacteria</taxon>
        <taxon>Pseudomonadati</taxon>
        <taxon>Planctomycetota</taxon>
        <taxon>Planctomycetia</taxon>
        <taxon>Planctomycetales</taxon>
        <taxon>Planctomycetaceae</taxon>
        <taxon>Rubinisphaera</taxon>
    </lineage>
</organism>
<dbReference type="GO" id="GO:0004497">
    <property type="term" value="F:monooxygenase activity"/>
    <property type="evidence" value="ECO:0007669"/>
    <property type="project" value="UniProtKB-KW"/>
</dbReference>
<dbReference type="KEGG" id="pbs:Plabr_1814"/>
<reference evidence="4" key="1">
    <citation type="submission" date="2011-02" db="EMBL/GenBank/DDBJ databases">
        <title>The complete genome of Planctomyces brasiliensis DSM 5305.</title>
        <authorList>
            <person name="Lucas S."/>
            <person name="Copeland A."/>
            <person name="Lapidus A."/>
            <person name="Bruce D."/>
            <person name="Goodwin L."/>
            <person name="Pitluck S."/>
            <person name="Kyrpides N."/>
            <person name="Mavromatis K."/>
            <person name="Pagani I."/>
            <person name="Ivanova N."/>
            <person name="Ovchinnikova G."/>
            <person name="Lu M."/>
            <person name="Detter J.C."/>
            <person name="Han C."/>
            <person name="Land M."/>
            <person name="Hauser L."/>
            <person name="Markowitz V."/>
            <person name="Cheng J.-F."/>
            <person name="Hugenholtz P."/>
            <person name="Woyke T."/>
            <person name="Wu D."/>
            <person name="Tindall B."/>
            <person name="Pomrenke H.G."/>
            <person name="Brambilla E."/>
            <person name="Klenk H.-P."/>
            <person name="Eisen J.A."/>
        </authorList>
    </citation>
    <scope>NUCLEOTIDE SEQUENCE [LARGE SCALE GENOMIC DNA]</scope>
    <source>
        <strain evidence="4">ATCC 49424 / DSM 5305 / JCM 21570 / NBRC 103401 / IFAM 1448</strain>
    </source>
</reference>
<protein>
    <submittedName>
        <fullName evidence="3">Ammonia monooxygenase</fullName>
    </submittedName>
</protein>
<gene>
    <name evidence="3" type="ordered locus">Plabr_1814</name>
</gene>
<feature type="transmembrane region" description="Helical" evidence="2">
    <location>
        <begin position="101"/>
        <end position="120"/>
    </location>
</feature>
<keyword evidence="3" id="KW-0503">Monooxygenase</keyword>
<keyword evidence="2" id="KW-1133">Transmembrane helix</keyword>
<feature type="transmembrane region" description="Helical" evidence="2">
    <location>
        <begin position="75"/>
        <end position="94"/>
    </location>
</feature>
<name>F0SG82_RUBBR</name>
<keyword evidence="3" id="KW-0560">Oxidoreductase</keyword>
<dbReference type="EMBL" id="CP002546">
    <property type="protein sequence ID" value="ADY59424.1"/>
    <property type="molecule type" value="Genomic_DNA"/>
</dbReference>
<feature type="region of interest" description="Disordered" evidence="1">
    <location>
        <begin position="1"/>
        <end position="24"/>
    </location>
</feature>
<dbReference type="Proteomes" id="UP000006860">
    <property type="component" value="Chromosome"/>
</dbReference>
<feature type="transmembrane region" description="Helical" evidence="2">
    <location>
        <begin position="34"/>
        <end position="55"/>
    </location>
</feature>
<dbReference type="RefSeq" id="WP_013628151.1">
    <property type="nucleotide sequence ID" value="NC_015174.1"/>
</dbReference>
<evidence type="ECO:0000313" key="4">
    <source>
        <dbReference type="Proteomes" id="UP000006860"/>
    </source>
</evidence>
<evidence type="ECO:0000256" key="1">
    <source>
        <dbReference type="SAM" id="MobiDB-lite"/>
    </source>
</evidence>
<dbReference type="AlphaFoldDB" id="F0SG82"/>
<dbReference type="HOGENOM" id="CLU_2036299_0_0_0"/>
<proteinExistence type="predicted"/>